<protein>
    <recommendedName>
        <fullName evidence="2">VWFA domain-containing protein</fullName>
    </recommendedName>
</protein>
<feature type="region of interest" description="Disordered" evidence="1">
    <location>
        <begin position="203"/>
        <end position="226"/>
    </location>
</feature>
<dbReference type="RefSeq" id="WP_100771464.1">
    <property type="nucleotide sequence ID" value="NZ_PIQN01000008.1"/>
</dbReference>
<name>A0A2N0DAS7_RHISU</name>
<evidence type="ECO:0000259" key="2">
    <source>
        <dbReference type="PROSITE" id="PS50234"/>
    </source>
</evidence>
<organism evidence="3 4">
    <name type="scientific">Rhizobium sullae</name>
    <name type="common">Rhizobium hedysari</name>
    <dbReference type="NCBI Taxonomy" id="50338"/>
    <lineage>
        <taxon>Bacteria</taxon>
        <taxon>Pseudomonadati</taxon>
        <taxon>Pseudomonadota</taxon>
        <taxon>Alphaproteobacteria</taxon>
        <taxon>Hyphomicrobiales</taxon>
        <taxon>Rhizobiaceae</taxon>
        <taxon>Rhizobium/Agrobacterium group</taxon>
        <taxon>Rhizobium</taxon>
    </lineage>
</organism>
<dbReference type="InterPro" id="IPR011392">
    <property type="entry name" value="Tellurite-R_TerY"/>
</dbReference>
<evidence type="ECO:0000256" key="1">
    <source>
        <dbReference type="SAM" id="MobiDB-lite"/>
    </source>
</evidence>
<evidence type="ECO:0000313" key="3">
    <source>
        <dbReference type="EMBL" id="PKA43201.1"/>
    </source>
</evidence>
<feature type="domain" description="VWFA" evidence="2">
    <location>
        <begin position="24"/>
        <end position="202"/>
    </location>
</feature>
<sequence>MTNPFEQQPFEGAEFVDNPEPRCPCLLLLDVSGSMNGKPIRELNDGLVQFKDELFADSLAAKRVEVGVVTFGPVSIVNDFQSVQNWYAPNLESHGDTPMGAAIEQGLQLLRDRKNQYRQNGISYYRPWVFLITDGGPTDAWKNAASLVKAGEAEKAFSFFAVGVEGANMEVLSQISTRAPLALKELRFRDLFSWLSSSLSSVSQSNPGDAVPLSNPATPDGWASIS</sequence>
<dbReference type="AlphaFoldDB" id="A0A2N0DAS7"/>
<dbReference type="SUPFAM" id="SSF53300">
    <property type="entry name" value="vWA-like"/>
    <property type="match status" value="1"/>
</dbReference>
<dbReference type="Proteomes" id="UP000232164">
    <property type="component" value="Unassembled WGS sequence"/>
</dbReference>
<dbReference type="EMBL" id="PIQN01000008">
    <property type="protein sequence ID" value="PKA43201.1"/>
    <property type="molecule type" value="Genomic_DNA"/>
</dbReference>
<dbReference type="PROSITE" id="PS50234">
    <property type="entry name" value="VWFA"/>
    <property type="match status" value="1"/>
</dbReference>
<dbReference type="InterPro" id="IPR002035">
    <property type="entry name" value="VWF_A"/>
</dbReference>
<dbReference type="Pfam" id="PF00092">
    <property type="entry name" value="VWA"/>
    <property type="match status" value="1"/>
</dbReference>
<gene>
    <name evidence="3" type="ORF">CWR43_14230</name>
</gene>
<dbReference type="SMART" id="SM00327">
    <property type="entry name" value="VWA"/>
    <property type="match status" value="1"/>
</dbReference>
<proteinExistence type="predicted"/>
<comment type="caution">
    <text evidence="3">The sequence shown here is derived from an EMBL/GenBank/DDBJ whole genome shotgun (WGS) entry which is preliminary data.</text>
</comment>
<accession>A0A2N0DAS7</accession>
<reference evidence="3 4" key="1">
    <citation type="submission" date="2017-11" db="EMBL/GenBank/DDBJ databases">
        <authorList>
            <person name="Han C.G."/>
        </authorList>
    </citation>
    <scope>NUCLEOTIDE SEQUENCE [LARGE SCALE GENOMIC DNA]</scope>
    <source>
        <strain evidence="3 4">HCNT1</strain>
    </source>
</reference>
<dbReference type="Gene3D" id="3.40.50.410">
    <property type="entry name" value="von Willebrand factor, type A domain"/>
    <property type="match status" value="1"/>
</dbReference>
<dbReference type="STRING" id="1041146.GCA_000427985_02749"/>
<evidence type="ECO:0000313" key="4">
    <source>
        <dbReference type="Proteomes" id="UP000232164"/>
    </source>
</evidence>
<reference evidence="3 4" key="2">
    <citation type="submission" date="2017-12" db="EMBL/GenBank/DDBJ databases">
        <title>Genome sequence of Rhizobium sullae HCNT1 isolated from Sulla coronaria nodules and featuring peculiar denitrification phenotypes.</title>
        <authorList>
            <person name="De Diego-Diaz B."/>
            <person name="Treu L."/>
            <person name="Campanaro S."/>
            <person name="Da Silva Duarte V."/>
            <person name="Basaglia M."/>
            <person name="Favaro L."/>
            <person name="Casella S."/>
            <person name="Squartini A."/>
        </authorList>
    </citation>
    <scope>NUCLEOTIDE SEQUENCE [LARGE SCALE GENOMIC DNA]</scope>
    <source>
        <strain evidence="3 4">HCNT1</strain>
    </source>
</reference>
<dbReference type="InterPro" id="IPR036465">
    <property type="entry name" value="vWFA_dom_sf"/>
</dbReference>
<dbReference type="PIRSF" id="PIRSF020634">
    <property type="entry name" value="TerY_vWA"/>
    <property type="match status" value="1"/>
</dbReference>